<sequence>MQGGSRQMASSVTFEEDVLRHIENNPGKCTHATVERVLNRSRRTLVECLLWHYYVHSVYNESIPWVLLVILDAGSCSMNPHLHHRRSKWRSDNSLDSHSGGPGFDSQSGHPDFDFPWFPEIAPGEYWDGSLTKAMADSAPFLPQSLFPVKLALEFSLLKYSRSRIRRNWTLLIYGDCGRNAKQAVQMYWEMSKTNVLRILLQRKFYPCHVALHQVLYEGNFQQRVQFCRFVLMSIRDESNFLKNILLTDKATFTNHRCVNLRIMHYWATENPLWVRQVEHQQHWKVNVWCGIVGDYVTGPYLSQGTITSCMYARFLRETIPVLLADMPLDICRGMWFQHDGCPSHFALVARQVLTLSYLL</sequence>
<dbReference type="InterPro" id="IPR036397">
    <property type="entry name" value="RNaseH_sf"/>
</dbReference>
<comment type="caution">
    <text evidence="1">The sequence shown here is derived from an EMBL/GenBank/DDBJ whole genome shotgun (WGS) entry which is preliminary data.</text>
</comment>
<evidence type="ECO:0008006" key="3">
    <source>
        <dbReference type="Google" id="ProtNLM"/>
    </source>
</evidence>
<dbReference type="PANTHER" id="PTHR47326:SF1">
    <property type="entry name" value="HTH PSQ-TYPE DOMAIN-CONTAINING PROTEIN"/>
    <property type="match status" value="1"/>
</dbReference>
<dbReference type="Gene3D" id="3.30.420.10">
    <property type="entry name" value="Ribonuclease H-like superfamily/Ribonuclease H"/>
    <property type="match status" value="1"/>
</dbReference>
<dbReference type="EMBL" id="JARBHB010000003">
    <property type="protein sequence ID" value="KAJ8889769.1"/>
    <property type="molecule type" value="Genomic_DNA"/>
</dbReference>
<protein>
    <recommendedName>
        <fullName evidence="3">Transposable element Tc3 transposase</fullName>
    </recommendedName>
</protein>
<dbReference type="PANTHER" id="PTHR47326">
    <property type="entry name" value="TRANSPOSABLE ELEMENT TC3 TRANSPOSASE-LIKE PROTEIN"/>
    <property type="match status" value="1"/>
</dbReference>
<accession>A0ABQ9HZF3</accession>
<reference evidence="1 2" key="1">
    <citation type="submission" date="2023-02" db="EMBL/GenBank/DDBJ databases">
        <title>LHISI_Scaffold_Assembly.</title>
        <authorList>
            <person name="Stuart O.P."/>
            <person name="Cleave R."/>
            <person name="Magrath M.J.L."/>
            <person name="Mikheyev A.S."/>
        </authorList>
    </citation>
    <scope>NUCLEOTIDE SEQUENCE [LARGE SCALE GENOMIC DNA]</scope>
    <source>
        <strain evidence="1">Daus_M_001</strain>
        <tissue evidence="1">Leg muscle</tissue>
    </source>
</reference>
<evidence type="ECO:0000313" key="2">
    <source>
        <dbReference type="Proteomes" id="UP001159363"/>
    </source>
</evidence>
<gene>
    <name evidence="1" type="ORF">PR048_009272</name>
</gene>
<name>A0ABQ9HZF3_9NEOP</name>
<organism evidence="1 2">
    <name type="scientific">Dryococelus australis</name>
    <dbReference type="NCBI Taxonomy" id="614101"/>
    <lineage>
        <taxon>Eukaryota</taxon>
        <taxon>Metazoa</taxon>
        <taxon>Ecdysozoa</taxon>
        <taxon>Arthropoda</taxon>
        <taxon>Hexapoda</taxon>
        <taxon>Insecta</taxon>
        <taxon>Pterygota</taxon>
        <taxon>Neoptera</taxon>
        <taxon>Polyneoptera</taxon>
        <taxon>Phasmatodea</taxon>
        <taxon>Verophasmatodea</taxon>
        <taxon>Anareolatae</taxon>
        <taxon>Phasmatidae</taxon>
        <taxon>Eurycanthinae</taxon>
        <taxon>Dryococelus</taxon>
    </lineage>
</organism>
<keyword evidence="2" id="KW-1185">Reference proteome</keyword>
<proteinExistence type="predicted"/>
<dbReference type="Proteomes" id="UP001159363">
    <property type="component" value="Chromosome 3"/>
</dbReference>
<evidence type="ECO:0000313" key="1">
    <source>
        <dbReference type="EMBL" id="KAJ8889769.1"/>
    </source>
</evidence>